<proteinExistence type="predicted"/>
<evidence type="ECO:0000313" key="1">
    <source>
        <dbReference type="EMBL" id="MPN56688.1"/>
    </source>
</evidence>
<protein>
    <submittedName>
        <fullName evidence="1">Uncharacterized protein</fullName>
    </submittedName>
</protein>
<dbReference type="EMBL" id="VSSQ01127314">
    <property type="protein sequence ID" value="MPN56688.1"/>
    <property type="molecule type" value="Genomic_DNA"/>
</dbReference>
<comment type="caution">
    <text evidence="1">The sequence shown here is derived from an EMBL/GenBank/DDBJ whole genome shotgun (WGS) entry which is preliminary data.</text>
</comment>
<accession>A0A645IZ41</accession>
<reference evidence="1" key="1">
    <citation type="submission" date="2019-08" db="EMBL/GenBank/DDBJ databases">
        <authorList>
            <person name="Kucharzyk K."/>
            <person name="Murdoch R.W."/>
            <person name="Higgins S."/>
            <person name="Loffler F."/>
        </authorList>
    </citation>
    <scope>NUCLEOTIDE SEQUENCE</scope>
</reference>
<organism evidence="1">
    <name type="scientific">bioreactor metagenome</name>
    <dbReference type="NCBI Taxonomy" id="1076179"/>
    <lineage>
        <taxon>unclassified sequences</taxon>
        <taxon>metagenomes</taxon>
        <taxon>ecological metagenomes</taxon>
    </lineage>
</organism>
<name>A0A645IZ41_9ZZZZ</name>
<sequence>MYNINAKNQYCLQMVKPYPAGAGVFSKPQAIVQYIKNDIKQFKNASSSNVFSEFVTVNQNLYASIQNIKDAFMTYNVPRDKMQQIKEKVDEISNLLDDIKNTSPLL</sequence>
<dbReference type="AlphaFoldDB" id="A0A645IZ41"/>
<gene>
    <name evidence="1" type="ORF">SDC9_204379</name>
</gene>